<feature type="transmembrane region" description="Helical" evidence="1">
    <location>
        <begin position="7"/>
        <end position="28"/>
    </location>
</feature>
<keyword evidence="1" id="KW-1133">Transmembrane helix</keyword>
<name>A0ABV9RF53_9MICO</name>
<sequence length="136" mass="13938">MTAPRTPGVATAVIAAALDAILIVLFALAGRGSHAEALDLVGVLGTAWPFLAGAAIGWLAVRAWRRPLATWPTGVGVWAGALVVGMALRALTGQGVALAFVIVATLTLALFLIGWRALAALGSALRTRRRARAVAH</sequence>
<feature type="transmembrane region" description="Helical" evidence="1">
    <location>
        <begin position="97"/>
        <end position="122"/>
    </location>
</feature>
<keyword evidence="3" id="KW-1185">Reference proteome</keyword>
<dbReference type="InterPro" id="IPR021414">
    <property type="entry name" value="DUF3054"/>
</dbReference>
<proteinExistence type="predicted"/>
<comment type="caution">
    <text evidence="2">The sequence shown here is derived from an EMBL/GenBank/DDBJ whole genome shotgun (WGS) entry which is preliminary data.</text>
</comment>
<evidence type="ECO:0000313" key="3">
    <source>
        <dbReference type="Proteomes" id="UP001595960"/>
    </source>
</evidence>
<dbReference type="Pfam" id="PF11255">
    <property type="entry name" value="DUF3054"/>
    <property type="match status" value="1"/>
</dbReference>
<keyword evidence="1" id="KW-0472">Membrane</keyword>
<accession>A0ABV9RF53</accession>
<reference evidence="3" key="1">
    <citation type="journal article" date="2019" name="Int. J. Syst. Evol. Microbiol.">
        <title>The Global Catalogue of Microorganisms (GCM) 10K type strain sequencing project: providing services to taxonomists for standard genome sequencing and annotation.</title>
        <authorList>
            <consortium name="The Broad Institute Genomics Platform"/>
            <consortium name="The Broad Institute Genome Sequencing Center for Infectious Disease"/>
            <person name="Wu L."/>
            <person name="Ma J."/>
        </authorList>
    </citation>
    <scope>NUCLEOTIDE SEQUENCE [LARGE SCALE GENOMIC DNA]</scope>
    <source>
        <strain evidence="3">CGMCC 1.12192</strain>
    </source>
</reference>
<organism evidence="2 3">
    <name type="scientific">Agromyces aurantiacus</name>
    <dbReference type="NCBI Taxonomy" id="165814"/>
    <lineage>
        <taxon>Bacteria</taxon>
        <taxon>Bacillati</taxon>
        <taxon>Actinomycetota</taxon>
        <taxon>Actinomycetes</taxon>
        <taxon>Micrococcales</taxon>
        <taxon>Microbacteriaceae</taxon>
        <taxon>Agromyces</taxon>
    </lineage>
</organism>
<keyword evidence="1" id="KW-0812">Transmembrane</keyword>
<dbReference type="Proteomes" id="UP001595960">
    <property type="component" value="Unassembled WGS sequence"/>
</dbReference>
<gene>
    <name evidence="2" type="ORF">ACFPER_18405</name>
</gene>
<protein>
    <submittedName>
        <fullName evidence="2">DUF3054 domain-containing protein</fullName>
    </submittedName>
</protein>
<feature type="transmembrane region" description="Helical" evidence="1">
    <location>
        <begin position="40"/>
        <end position="61"/>
    </location>
</feature>
<evidence type="ECO:0000313" key="2">
    <source>
        <dbReference type="EMBL" id="MFC4830772.1"/>
    </source>
</evidence>
<feature type="transmembrane region" description="Helical" evidence="1">
    <location>
        <begin position="68"/>
        <end position="91"/>
    </location>
</feature>
<dbReference type="EMBL" id="JBHSJC010000003">
    <property type="protein sequence ID" value="MFC4830772.1"/>
    <property type="molecule type" value="Genomic_DNA"/>
</dbReference>
<evidence type="ECO:0000256" key="1">
    <source>
        <dbReference type="SAM" id="Phobius"/>
    </source>
</evidence>
<dbReference type="RefSeq" id="WP_204395262.1">
    <property type="nucleotide sequence ID" value="NZ_JAFBBW010000001.1"/>
</dbReference>